<dbReference type="EMBL" id="HBUE01122326">
    <property type="protein sequence ID" value="CAG6492965.1"/>
    <property type="molecule type" value="Transcribed_RNA"/>
</dbReference>
<sequence>MKSSTDEPKSGRLCEMTEKVVSEARANSKKCWSSPLNLDNLSCESELLMCTWQWCSFFSCSSWLRMARMAEASGLDSFAGGVVRPVRKFVKFSMYSSSVPFLETCSMFTNCNASKTAIFILSSCGKSGKIICNLNLPAT</sequence>
<dbReference type="AlphaFoldDB" id="A0A8D8CFH7"/>
<evidence type="ECO:0000313" key="1">
    <source>
        <dbReference type="EMBL" id="CAG6492965.1"/>
    </source>
</evidence>
<organism evidence="1">
    <name type="scientific">Culex pipiens</name>
    <name type="common">House mosquito</name>
    <dbReference type="NCBI Taxonomy" id="7175"/>
    <lineage>
        <taxon>Eukaryota</taxon>
        <taxon>Metazoa</taxon>
        <taxon>Ecdysozoa</taxon>
        <taxon>Arthropoda</taxon>
        <taxon>Hexapoda</taxon>
        <taxon>Insecta</taxon>
        <taxon>Pterygota</taxon>
        <taxon>Neoptera</taxon>
        <taxon>Endopterygota</taxon>
        <taxon>Diptera</taxon>
        <taxon>Nematocera</taxon>
        <taxon>Culicoidea</taxon>
        <taxon>Culicidae</taxon>
        <taxon>Culicinae</taxon>
        <taxon>Culicini</taxon>
        <taxon>Culex</taxon>
        <taxon>Culex</taxon>
    </lineage>
</organism>
<accession>A0A8D8CFH7</accession>
<proteinExistence type="predicted"/>
<protein>
    <submittedName>
        <fullName evidence="1">(northern house mosquito) hypothetical protein</fullName>
    </submittedName>
</protein>
<name>A0A8D8CFH7_CULPI</name>
<reference evidence="1" key="1">
    <citation type="submission" date="2021-05" db="EMBL/GenBank/DDBJ databases">
        <authorList>
            <person name="Alioto T."/>
            <person name="Alioto T."/>
            <person name="Gomez Garrido J."/>
        </authorList>
    </citation>
    <scope>NUCLEOTIDE SEQUENCE</scope>
</reference>